<organism evidence="1 2">
    <name type="scientific">Knipowitschia caucasica</name>
    <name type="common">Caucasian dwarf goby</name>
    <name type="synonym">Pomatoschistus caucasicus</name>
    <dbReference type="NCBI Taxonomy" id="637954"/>
    <lineage>
        <taxon>Eukaryota</taxon>
        <taxon>Metazoa</taxon>
        <taxon>Chordata</taxon>
        <taxon>Craniata</taxon>
        <taxon>Vertebrata</taxon>
        <taxon>Euteleostomi</taxon>
        <taxon>Actinopterygii</taxon>
        <taxon>Neopterygii</taxon>
        <taxon>Teleostei</taxon>
        <taxon>Neoteleostei</taxon>
        <taxon>Acanthomorphata</taxon>
        <taxon>Gobiaria</taxon>
        <taxon>Gobiiformes</taxon>
        <taxon>Gobioidei</taxon>
        <taxon>Gobiidae</taxon>
        <taxon>Gobiinae</taxon>
        <taxon>Knipowitschia</taxon>
    </lineage>
</organism>
<proteinExistence type="predicted"/>
<protein>
    <submittedName>
        <fullName evidence="1">Uncharacterized protein</fullName>
    </submittedName>
</protein>
<accession>A0AAV2JTN7</accession>
<evidence type="ECO:0000313" key="1">
    <source>
        <dbReference type="EMBL" id="CAL1579656.1"/>
    </source>
</evidence>
<evidence type="ECO:0000313" key="2">
    <source>
        <dbReference type="Proteomes" id="UP001497482"/>
    </source>
</evidence>
<name>A0AAV2JTN7_KNICA</name>
<keyword evidence="2" id="KW-1185">Reference proteome</keyword>
<sequence>MYGSFWLSPLKVGNRSHIARCMMRNCPAKSVPRCVSEKQREKQLAGWRGAADAVYRLGLTAKKCSPSTPSHPAHSRLSG</sequence>
<dbReference type="Proteomes" id="UP001497482">
    <property type="component" value="Chromosome 14"/>
</dbReference>
<gene>
    <name evidence="1" type="ORF">KC01_LOCUS10662</name>
</gene>
<reference evidence="1 2" key="1">
    <citation type="submission" date="2024-04" db="EMBL/GenBank/DDBJ databases">
        <authorList>
            <person name="Waldvogel A.-M."/>
            <person name="Schoenle A."/>
        </authorList>
    </citation>
    <scope>NUCLEOTIDE SEQUENCE [LARGE SCALE GENOMIC DNA]</scope>
</reference>
<dbReference type="EMBL" id="OZ035836">
    <property type="protein sequence ID" value="CAL1579656.1"/>
    <property type="molecule type" value="Genomic_DNA"/>
</dbReference>
<dbReference type="AlphaFoldDB" id="A0AAV2JTN7"/>